<organism evidence="2">
    <name type="scientific">freshwater metagenome</name>
    <dbReference type="NCBI Taxonomy" id="449393"/>
    <lineage>
        <taxon>unclassified sequences</taxon>
        <taxon>metagenomes</taxon>
        <taxon>ecological metagenomes</taxon>
    </lineage>
</organism>
<dbReference type="AlphaFoldDB" id="A0A6J7J8T1"/>
<keyword evidence="1" id="KW-0472">Membrane</keyword>
<dbReference type="EMBL" id="CAFBNB010000232">
    <property type="protein sequence ID" value="CAB4939097.1"/>
    <property type="molecule type" value="Genomic_DNA"/>
</dbReference>
<accession>A0A6J7J8T1</accession>
<name>A0A6J7J8T1_9ZZZZ</name>
<feature type="transmembrane region" description="Helical" evidence="1">
    <location>
        <begin position="99"/>
        <end position="121"/>
    </location>
</feature>
<gene>
    <name evidence="2" type="ORF">UFOPK3720_01174</name>
</gene>
<protein>
    <submittedName>
        <fullName evidence="2">Unannotated protein</fullName>
    </submittedName>
</protein>
<keyword evidence="1" id="KW-1133">Transmembrane helix</keyword>
<sequence>MEHCRDDVLALLALGEPAGSTDISQHLSGCASCRSRLDSLARTVTVARSAPMADELTLPPAELWESIAANVRAEASSDPVRLRTVVSTARSAPARHRRVPWVLTAAAAGLIIGTAGSTVLLTRDAPSEVIASAQLSPVGEADVTGTALLTRTESGQFLSVDVAGLVTGAGYYEVWMATPDAVTMLALGALASDQHGNFPVPPGVTTAEYPVVDVSFEQVDGNPAHSVVSVVRGTLTS</sequence>
<dbReference type="GO" id="GO:0005886">
    <property type="term" value="C:plasma membrane"/>
    <property type="evidence" value="ECO:0007669"/>
    <property type="project" value="InterPro"/>
</dbReference>
<reference evidence="2" key="1">
    <citation type="submission" date="2020-05" db="EMBL/GenBank/DDBJ databases">
        <authorList>
            <person name="Chiriac C."/>
            <person name="Salcher M."/>
            <person name="Ghai R."/>
            <person name="Kavagutti S V."/>
        </authorList>
    </citation>
    <scope>NUCLEOTIDE SEQUENCE</scope>
</reference>
<evidence type="ECO:0000256" key="1">
    <source>
        <dbReference type="SAM" id="Phobius"/>
    </source>
</evidence>
<keyword evidence="1" id="KW-0812">Transmembrane</keyword>
<proteinExistence type="predicted"/>
<evidence type="ECO:0000313" key="2">
    <source>
        <dbReference type="EMBL" id="CAB4939097.1"/>
    </source>
</evidence>